<proteinExistence type="predicted"/>
<dbReference type="AlphaFoldDB" id="A0A1C3W276"/>
<sequence>MRVSLSALAMIIIGGIAPPVEAAGTDCAKPVSASDHVICQDKALLAQDKMMGALYASALKRDDADKIREKQQRWIAKVQSCGDASCIRLADEDQVGFLLYAKGVASASTHFTSKRTDGNKSRLSIFGPVDGLVAVGLDSMYFGPDADAGDINSDSITGAVPLTKEHAELSRDKCRIGLNGLNAKTWRVSQTGSCFFADGVTFRGIYRKH</sequence>
<accession>A0A1C3W276</accession>
<organism evidence="2 3">
    <name type="scientific">Rhizobium multihospitium</name>
    <dbReference type="NCBI Taxonomy" id="410764"/>
    <lineage>
        <taxon>Bacteria</taxon>
        <taxon>Pseudomonadati</taxon>
        <taxon>Pseudomonadota</taxon>
        <taxon>Alphaproteobacteria</taxon>
        <taxon>Hyphomicrobiales</taxon>
        <taxon>Rhizobiaceae</taxon>
        <taxon>Rhizobium/Agrobacterium group</taxon>
        <taxon>Rhizobium</taxon>
    </lineage>
</organism>
<reference evidence="3" key="1">
    <citation type="submission" date="2016-08" db="EMBL/GenBank/DDBJ databases">
        <authorList>
            <person name="Varghese N."/>
            <person name="Submissions Spin"/>
        </authorList>
    </citation>
    <scope>NUCLEOTIDE SEQUENCE [LARGE SCALE GENOMIC DNA]</scope>
    <source>
        <strain evidence="3">HAMBI 2975</strain>
    </source>
</reference>
<dbReference type="EMBL" id="FMAG01000004">
    <property type="protein sequence ID" value="SCB34028.1"/>
    <property type="molecule type" value="Genomic_DNA"/>
</dbReference>
<feature type="signal peptide" evidence="1">
    <location>
        <begin position="1"/>
        <end position="22"/>
    </location>
</feature>
<feature type="chain" id="PRO_5008685052" description="Lysozyme inhibitor LprI N-terminal domain-containing protein" evidence="1">
    <location>
        <begin position="23"/>
        <end position="209"/>
    </location>
</feature>
<dbReference type="OrthoDB" id="8397537at2"/>
<evidence type="ECO:0008006" key="4">
    <source>
        <dbReference type="Google" id="ProtNLM"/>
    </source>
</evidence>
<dbReference type="Proteomes" id="UP000199101">
    <property type="component" value="Unassembled WGS sequence"/>
</dbReference>
<evidence type="ECO:0000313" key="2">
    <source>
        <dbReference type="EMBL" id="SCB34028.1"/>
    </source>
</evidence>
<evidence type="ECO:0000256" key="1">
    <source>
        <dbReference type="SAM" id="SignalP"/>
    </source>
</evidence>
<gene>
    <name evidence="2" type="ORF">GA0061103_4714</name>
</gene>
<protein>
    <recommendedName>
        <fullName evidence="4">Lysozyme inhibitor LprI N-terminal domain-containing protein</fullName>
    </recommendedName>
</protein>
<name>A0A1C3W276_9HYPH</name>
<keyword evidence="3" id="KW-1185">Reference proteome</keyword>
<evidence type="ECO:0000313" key="3">
    <source>
        <dbReference type="Proteomes" id="UP000199101"/>
    </source>
</evidence>
<keyword evidence="1" id="KW-0732">Signal</keyword>
<dbReference type="RefSeq" id="WP_092713553.1">
    <property type="nucleotide sequence ID" value="NZ_FMAG01000004.1"/>
</dbReference>